<reference evidence="3 4" key="1">
    <citation type="submission" date="2019-12" db="EMBL/GenBank/DDBJ databases">
        <title>Novel species isolated from a subtropical stream in China.</title>
        <authorList>
            <person name="Lu H."/>
        </authorList>
    </citation>
    <scope>NUCLEOTIDE SEQUENCE [LARGE SCALE GENOMIC DNA]</scope>
    <source>
        <strain evidence="3 4">FT127W</strain>
    </source>
</reference>
<accession>A0A7X4HHF8</accession>
<keyword evidence="4" id="KW-1185">Reference proteome</keyword>
<dbReference type="PANTHER" id="PTHR32182:SF0">
    <property type="entry name" value="DNA REPLICATION AND REPAIR PROTEIN RECF"/>
    <property type="match status" value="1"/>
</dbReference>
<evidence type="ECO:0000256" key="1">
    <source>
        <dbReference type="SAM" id="Coils"/>
    </source>
</evidence>
<dbReference type="AlphaFoldDB" id="A0A7X4HHF8"/>
<evidence type="ECO:0000259" key="2">
    <source>
        <dbReference type="Pfam" id="PF13166"/>
    </source>
</evidence>
<comment type="caution">
    <text evidence="3">The sequence shown here is derived from an EMBL/GenBank/DDBJ whole genome shotgun (WGS) entry which is preliminary data.</text>
</comment>
<dbReference type="GO" id="GO:0006302">
    <property type="term" value="P:double-strand break repair"/>
    <property type="evidence" value="ECO:0007669"/>
    <property type="project" value="TreeGrafter"/>
</dbReference>
<evidence type="ECO:0000313" key="4">
    <source>
        <dbReference type="Proteomes" id="UP000450676"/>
    </source>
</evidence>
<sequence length="750" mass="82477">MLKKIQRIKGLGVFNDYAPGADTTEFGSKNLIYGWNYSGKTTLSRLVSLLERKSLPPDLPAFSFTIDTDAGPVTEANYAASPIVARVFNADFIAENLNFAGSSFKPILLLGADSEKAQKEIDELEALAKATRATSEKRTKAATANKKTMDAAKTTSAASVKTAIGIVEAFGATQLEKQIFLARMDLAKFKLSDTVVQEKLKLARAKEEDKLPALPSVSLTTKLDGILAEAPVLLSKIPDLAHTIEHLAQHPDIEGWISTGLALHDGKTDCEFCGGPLKSDRLATLAAHFSKDLMNHKQALSNLKIKLAGAELAYAAPKDAEVEPAYRAKLATAIESLQAAIGAYNQALNTAVRDLDKKSQSPFQAIAQTPVPLGLTKAVTDAVKVVNSVIELNNGAFKNFSSDKADAINELKLHFAQAFCVEKKIDGYELRQKRLASCATAHDDRASKLATRVLELKAIISKSQLGREAINKRIHSLLGEHSVHIAVAQIGGEERFQLLRSNGKPAKHLSEGEKTAIAFSYFLTRLGEIKKLDEAIIYIDDPISSLDSNHIFQVNAIIKEAFFHQETAGGPWKTRCKQIFLSTHNFEFFSLMRELKPDNASARAYLVKRVSPSSSTLSDLPKSLIAYSSEYHFLFSVLHEFNLAPDKKDFRVLMMLPNAARRFLELYTYAKYPDSRGGTVDQRADRIFGEAKSKRILKVLHHFSHANNIERLAENSELMCDIEEAVKELIAALEEHDPMHMEGLRSAMAA</sequence>
<proteinExistence type="predicted"/>
<evidence type="ECO:0000313" key="3">
    <source>
        <dbReference type="EMBL" id="MYN10190.1"/>
    </source>
</evidence>
<feature type="domain" description="Protein CR006 P-loop" evidence="2">
    <location>
        <begin position="18"/>
        <end position="724"/>
    </location>
</feature>
<dbReference type="InterPro" id="IPR026866">
    <property type="entry name" value="CR006_AAA"/>
</dbReference>
<dbReference type="GO" id="GO:0000731">
    <property type="term" value="P:DNA synthesis involved in DNA repair"/>
    <property type="evidence" value="ECO:0007669"/>
    <property type="project" value="TreeGrafter"/>
</dbReference>
<feature type="coiled-coil region" evidence="1">
    <location>
        <begin position="107"/>
        <end position="134"/>
    </location>
</feature>
<dbReference type="PANTHER" id="PTHR32182">
    <property type="entry name" value="DNA REPLICATION AND REPAIR PROTEIN RECF"/>
    <property type="match status" value="1"/>
</dbReference>
<dbReference type="Proteomes" id="UP000450676">
    <property type="component" value="Unassembled WGS sequence"/>
</dbReference>
<dbReference type="RefSeq" id="WP_161074479.1">
    <property type="nucleotide sequence ID" value="NZ_WWCU01000033.1"/>
</dbReference>
<gene>
    <name evidence="3" type="ORF">GTP77_22975</name>
</gene>
<keyword evidence="1" id="KW-0175">Coiled coil</keyword>
<protein>
    <submittedName>
        <fullName evidence="3">AAA family ATPase</fullName>
    </submittedName>
</protein>
<dbReference type="EMBL" id="WWCU01000033">
    <property type="protein sequence ID" value="MYN10190.1"/>
    <property type="molecule type" value="Genomic_DNA"/>
</dbReference>
<dbReference type="InterPro" id="IPR027417">
    <property type="entry name" value="P-loop_NTPase"/>
</dbReference>
<dbReference type="SUPFAM" id="SSF52540">
    <property type="entry name" value="P-loop containing nucleoside triphosphate hydrolases"/>
    <property type="match status" value="1"/>
</dbReference>
<dbReference type="Pfam" id="PF13166">
    <property type="entry name" value="AAA_13"/>
    <property type="match status" value="1"/>
</dbReference>
<organism evidence="3 4">
    <name type="scientific">Pseudoduganella aquatica</name>
    <dbReference type="NCBI Taxonomy" id="2660641"/>
    <lineage>
        <taxon>Bacteria</taxon>
        <taxon>Pseudomonadati</taxon>
        <taxon>Pseudomonadota</taxon>
        <taxon>Betaproteobacteria</taxon>
        <taxon>Burkholderiales</taxon>
        <taxon>Oxalobacteraceae</taxon>
        <taxon>Telluria group</taxon>
        <taxon>Pseudoduganella</taxon>
    </lineage>
</organism>
<dbReference type="Gene3D" id="3.40.50.300">
    <property type="entry name" value="P-loop containing nucleotide triphosphate hydrolases"/>
    <property type="match status" value="1"/>
</dbReference>
<name>A0A7X4HHF8_9BURK</name>